<feature type="transmembrane region" description="Helical" evidence="1">
    <location>
        <begin position="29"/>
        <end position="47"/>
    </location>
</feature>
<feature type="transmembrane region" description="Helical" evidence="1">
    <location>
        <begin position="304"/>
        <end position="324"/>
    </location>
</feature>
<dbReference type="AlphaFoldDB" id="A0A853F6V8"/>
<dbReference type="Pfam" id="PF05940">
    <property type="entry name" value="NnrS"/>
    <property type="match status" value="1"/>
</dbReference>
<dbReference type="Proteomes" id="UP000580517">
    <property type="component" value="Unassembled WGS sequence"/>
</dbReference>
<feature type="transmembrane region" description="Helical" evidence="1">
    <location>
        <begin position="94"/>
        <end position="111"/>
    </location>
</feature>
<protein>
    <submittedName>
        <fullName evidence="2">NnrS family protein</fullName>
    </submittedName>
</protein>
<name>A0A853F6V8_9BURK</name>
<feature type="transmembrane region" description="Helical" evidence="1">
    <location>
        <begin position="117"/>
        <end position="138"/>
    </location>
</feature>
<gene>
    <name evidence="2" type="ORF">H0A68_02350</name>
</gene>
<proteinExistence type="predicted"/>
<evidence type="ECO:0000256" key="1">
    <source>
        <dbReference type="SAM" id="Phobius"/>
    </source>
</evidence>
<keyword evidence="1" id="KW-0472">Membrane</keyword>
<feature type="transmembrane region" description="Helical" evidence="1">
    <location>
        <begin position="367"/>
        <end position="386"/>
    </location>
</feature>
<dbReference type="InterPro" id="IPR010266">
    <property type="entry name" value="NnrS"/>
</dbReference>
<feature type="transmembrane region" description="Helical" evidence="1">
    <location>
        <begin position="344"/>
        <end position="361"/>
    </location>
</feature>
<dbReference type="OrthoDB" id="9770040at2"/>
<keyword evidence="1" id="KW-0812">Transmembrane</keyword>
<dbReference type="RefSeq" id="WP_129967663.1">
    <property type="nucleotide sequence ID" value="NZ_JACCEW010000001.1"/>
</dbReference>
<dbReference type="EMBL" id="JACCEW010000001">
    <property type="protein sequence ID" value="NYT35699.1"/>
    <property type="molecule type" value="Genomic_DNA"/>
</dbReference>
<keyword evidence="3" id="KW-1185">Reference proteome</keyword>
<evidence type="ECO:0000313" key="3">
    <source>
        <dbReference type="Proteomes" id="UP000580517"/>
    </source>
</evidence>
<feature type="transmembrane region" description="Helical" evidence="1">
    <location>
        <begin position="239"/>
        <end position="259"/>
    </location>
</feature>
<sequence>MADTGMPGGLASAGSRPAMAAFLSLGFRPLYMAGCAWALISIAVWIFAPSLVRPPMWGLAWHAHEMLWGFIATIAVGFLFTASNAWTGINPLKGGWLGMLCLLWLLARAGYLVGGELAFWLAMACETAFFMLASLCVLRVVVKKHSTRNYGLPMLLAGLCAANVLYLLAARQGNYVSLMHYFEQGLLCMAVIALLIARRVIPFFSMRMVPGLQIPMLAGSGKAQMVLGVAAIAASLAGLRWPAALALAATGIIALWQLARWKPLSVLHKPMLWILYLGYVSLAVGLIWAAVYTAGLTSGPLSRAATHVHIIGVGGFSVLIIGMVTRTALGHLGRPLALDRSMLASYYLMIAAAVLRLAALWPSTASLGVLHAAALCWMASMALYLWRFVPMLIRPRPDAQLHRPAVATQRVAPVVRPGA</sequence>
<feature type="transmembrane region" description="Helical" evidence="1">
    <location>
        <begin position="181"/>
        <end position="201"/>
    </location>
</feature>
<comment type="caution">
    <text evidence="2">The sequence shown here is derived from an EMBL/GenBank/DDBJ whole genome shotgun (WGS) entry which is preliminary data.</text>
</comment>
<reference evidence="2 3" key="1">
    <citation type="submission" date="2020-07" db="EMBL/GenBank/DDBJ databases">
        <title>Taxonomic revisions and descriptions of new bacterial species based on genomic comparisons in the high-G+C-content subgroup of the family Alcaligenaceae.</title>
        <authorList>
            <person name="Szabo A."/>
            <person name="Felfoldi T."/>
        </authorList>
    </citation>
    <scope>NUCLEOTIDE SEQUENCE [LARGE SCALE GENOMIC DNA]</scope>
    <source>
        <strain evidence="2 3">DSM 25264</strain>
    </source>
</reference>
<feature type="transmembrane region" description="Helical" evidence="1">
    <location>
        <begin position="213"/>
        <end position="233"/>
    </location>
</feature>
<feature type="transmembrane region" description="Helical" evidence="1">
    <location>
        <begin position="271"/>
        <end position="292"/>
    </location>
</feature>
<organism evidence="2 3">
    <name type="scientific">Allopusillimonas soli</name>
    <dbReference type="NCBI Taxonomy" id="659016"/>
    <lineage>
        <taxon>Bacteria</taxon>
        <taxon>Pseudomonadati</taxon>
        <taxon>Pseudomonadota</taxon>
        <taxon>Betaproteobacteria</taxon>
        <taxon>Burkholderiales</taxon>
        <taxon>Alcaligenaceae</taxon>
        <taxon>Allopusillimonas</taxon>
    </lineage>
</organism>
<keyword evidence="1" id="KW-1133">Transmembrane helix</keyword>
<accession>A0A853F6V8</accession>
<feature type="transmembrane region" description="Helical" evidence="1">
    <location>
        <begin position="150"/>
        <end position="169"/>
    </location>
</feature>
<feature type="transmembrane region" description="Helical" evidence="1">
    <location>
        <begin position="67"/>
        <end position="87"/>
    </location>
</feature>
<evidence type="ECO:0000313" key="2">
    <source>
        <dbReference type="EMBL" id="NYT35699.1"/>
    </source>
</evidence>